<dbReference type="Proteomes" id="UP000269154">
    <property type="component" value="Unassembled WGS sequence"/>
</dbReference>
<comment type="caution">
    <text evidence="2">The sequence shown here is derived from an EMBL/GenBank/DDBJ whole genome shotgun (WGS) entry which is preliminary data.</text>
</comment>
<evidence type="ECO:0000256" key="1">
    <source>
        <dbReference type="SAM" id="Phobius"/>
    </source>
</evidence>
<dbReference type="RefSeq" id="WP_124143200.1">
    <property type="nucleotide sequence ID" value="NZ_CAWOKI010000330.1"/>
</dbReference>
<dbReference type="Pfam" id="PF17195">
    <property type="entry name" value="DUF5132"/>
    <property type="match status" value="1"/>
</dbReference>
<reference evidence="2 3" key="1">
    <citation type="journal article" date="2018" name="ACS Chem. Biol.">
        <title>Ketoreductase domain dysfunction expands chemodiversity: malyngamide biosynthesis in the cyanobacterium Okeania hirsuta.</title>
        <authorList>
            <person name="Moss N.A."/>
            <person name="Leao T."/>
            <person name="Rankin M."/>
            <person name="McCullough T.M."/>
            <person name="Qu P."/>
            <person name="Korobeynikov A."/>
            <person name="Smith J.L."/>
            <person name="Gerwick L."/>
            <person name="Gerwick W.H."/>
        </authorList>
    </citation>
    <scope>NUCLEOTIDE SEQUENCE [LARGE SCALE GENOMIC DNA]</scope>
    <source>
        <strain evidence="2 3">PAB10Feb10-1</strain>
    </source>
</reference>
<dbReference type="OrthoDB" id="465439at2"/>
<proteinExistence type="predicted"/>
<name>A0A3N6NXU9_9CYAN</name>
<keyword evidence="1" id="KW-1133">Transmembrane helix</keyword>
<keyword evidence="1" id="KW-0812">Transmembrane</keyword>
<accession>A0A3N6NXU9</accession>
<sequence>MVEQTNQNIPESVVQNLPVVANQTWQQATQNLPQQVKQTVIQNRVPIAVGVGAIVLTPIILPLLKPVAKATIKTGVSFLEKTKGALAETVEIFGDIVAEAKAEVAAEAQHKSNLKAGIYSQQELNANKSATP</sequence>
<feature type="transmembrane region" description="Helical" evidence="1">
    <location>
        <begin position="45"/>
        <end position="64"/>
    </location>
</feature>
<dbReference type="AlphaFoldDB" id="A0A3N6NXU9"/>
<gene>
    <name evidence="2" type="ORF">D5R40_03500</name>
</gene>
<dbReference type="InterPro" id="IPR033456">
    <property type="entry name" value="DUF5132"/>
</dbReference>
<keyword evidence="1" id="KW-0472">Membrane</keyword>
<keyword evidence="3" id="KW-1185">Reference proteome</keyword>
<organism evidence="2 3">
    <name type="scientific">Okeania hirsuta</name>
    <dbReference type="NCBI Taxonomy" id="1458930"/>
    <lineage>
        <taxon>Bacteria</taxon>
        <taxon>Bacillati</taxon>
        <taxon>Cyanobacteriota</taxon>
        <taxon>Cyanophyceae</taxon>
        <taxon>Oscillatoriophycideae</taxon>
        <taxon>Oscillatoriales</taxon>
        <taxon>Microcoleaceae</taxon>
        <taxon>Okeania</taxon>
    </lineage>
</organism>
<evidence type="ECO:0000313" key="2">
    <source>
        <dbReference type="EMBL" id="RQH53559.1"/>
    </source>
</evidence>
<evidence type="ECO:0000313" key="3">
    <source>
        <dbReference type="Proteomes" id="UP000269154"/>
    </source>
</evidence>
<dbReference type="EMBL" id="RCBY01000011">
    <property type="protein sequence ID" value="RQH53559.1"/>
    <property type="molecule type" value="Genomic_DNA"/>
</dbReference>
<protein>
    <submittedName>
        <fullName evidence="2">DUF5132 domain-containing protein</fullName>
    </submittedName>
</protein>